<keyword evidence="2" id="KW-1185">Reference proteome</keyword>
<dbReference type="EMBL" id="CP036274">
    <property type="protein sequence ID" value="QDU25918.1"/>
    <property type="molecule type" value="Genomic_DNA"/>
</dbReference>
<evidence type="ECO:0000313" key="2">
    <source>
        <dbReference type="Proteomes" id="UP000315017"/>
    </source>
</evidence>
<sequence length="314" mass="35393">MPSSQRTAFEAAAFKKDWKVAYNNFRILSMSEMCKGLHALGKFTREAFWNERHDNLNFQVELERWEYAYTVVRFHTLPANPPNSGQEQEAKDFLKGILKKPVSTIEKNLGYSMQAVNYTLTKNNIKGANWDFYTPATKSNSYEYYARKAAAETDPKEKAKLQALADSHKNATDICVYDKTRPDSDAEFATQAKTKAMTVLDEYRIIAANAKKNGCGNCGENSIVAFMFLYDMGVRPIERVAAFEDHAFVIIGRANVKINDYANWGPHAVLCDPWAQGFRSGQPGSGTYSGARYVEVMGTLLSSVKIRPDFYRAS</sequence>
<dbReference type="RefSeq" id="WP_145085637.1">
    <property type="nucleotide sequence ID" value="NZ_CP036274.1"/>
</dbReference>
<name>A0A517Y6Q3_9BACT</name>
<dbReference type="Proteomes" id="UP000315017">
    <property type="component" value="Chromosome"/>
</dbReference>
<protein>
    <submittedName>
        <fullName evidence="1">Uncharacterized protein</fullName>
    </submittedName>
</protein>
<gene>
    <name evidence="1" type="ORF">ETAA8_09900</name>
</gene>
<dbReference type="KEGG" id="aagg:ETAA8_09900"/>
<reference evidence="1 2" key="1">
    <citation type="submission" date="2019-02" db="EMBL/GenBank/DDBJ databases">
        <title>Deep-cultivation of Planctomycetes and their phenomic and genomic characterization uncovers novel biology.</title>
        <authorList>
            <person name="Wiegand S."/>
            <person name="Jogler M."/>
            <person name="Boedeker C."/>
            <person name="Pinto D."/>
            <person name="Vollmers J."/>
            <person name="Rivas-Marin E."/>
            <person name="Kohn T."/>
            <person name="Peeters S.H."/>
            <person name="Heuer A."/>
            <person name="Rast P."/>
            <person name="Oberbeckmann S."/>
            <person name="Bunk B."/>
            <person name="Jeske O."/>
            <person name="Meyerdierks A."/>
            <person name="Storesund J.E."/>
            <person name="Kallscheuer N."/>
            <person name="Luecker S."/>
            <person name="Lage O.M."/>
            <person name="Pohl T."/>
            <person name="Merkel B.J."/>
            <person name="Hornburger P."/>
            <person name="Mueller R.-W."/>
            <person name="Bruemmer F."/>
            <person name="Labrenz M."/>
            <person name="Spormann A.M."/>
            <person name="Op den Camp H."/>
            <person name="Overmann J."/>
            <person name="Amann R."/>
            <person name="Jetten M.S.M."/>
            <person name="Mascher T."/>
            <person name="Medema M.H."/>
            <person name="Devos D.P."/>
            <person name="Kaster A.-K."/>
            <person name="Ovreas L."/>
            <person name="Rohde M."/>
            <person name="Galperin M.Y."/>
            <person name="Jogler C."/>
        </authorList>
    </citation>
    <scope>NUCLEOTIDE SEQUENCE [LARGE SCALE GENOMIC DNA]</scope>
    <source>
        <strain evidence="1 2">ETA_A8</strain>
    </source>
</reference>
<proteinExistence type="predicted"/>
<evidence type="ECO:0000313" key="1">
    <source>
        <dbReference type="EMBL" id="QDU25918.1"/>
    </source>
</evidence>
<accession>A0A517Y6Q3</accession>
<organism evidence="1 2">
    <name type="scientific">Anatilimnocola aggregata</name>
    <dbReference type="NCBI Taxonomy" id="2528021"/>
    <lineage>
        <taxon>Bacteria</taxon>
        <taxon>Pseudomonadati</taxon>
        <taxon>Planctomycetota</taxon>
        <taxon>Planctomycetia</taxon>
        <taxon>Pirellulales</taxon>
        <taxon>Pirellulaceae</taxon>
        <taxon>Anatilimnocola</taxon>
    </lineage>
</organism>
<dbReference type="AlphaFoldDB" id="A0A517Y6Q3"/>
<dbReference type="OrthoDB" id="9152014at2"/>